<organism evidence="1 2">
    <name type="scientific">Rattus norvegicus</name>
    <name type="common">Rat</name>
    <dbReference type="NCBI Taxonomy" id="10116"/>
    <lineage>
        <taxon>Eukaryota</taxon>
        <taxon>Metazoa</taxon>
        <taxon>Chordata</taxon>
        <taxon>Craniata</taxon>
        <taxon>Vertebrata</taxon>
        <taxon>Euteleostomi</taxon>
        <taxon>Mammalia</taxon>
        <taxon>Eutheria</taxon>
        <taxon>Euarchontoglires</taxon>
        <taxon>Glires</taxon>
        <taxon>Rodentia</taxon>
        <taxon>Myomorpha</taxon>
        <taxon>Muroidea</taxon>
        <taxon>Muridae</taxon>
        <taxon>Murinae</taxon>
        <taxon>Rattus</taxon>
    </lineage>
</organism>
<name>A6HAX8_RAT</name>
<protein>
    <submittedName>
        <fullName evidence="1">RCG62220</fullName>
    </submittedName>
</protein>
<gene>
    <name evidence="1" type="ORF">rCG_62220</name>
</gene>
<reference evidence="2" key="1">
    <citation type="submission" date="2005-09" db="EMBL/GenBank/DDBJ databases">
        <authorList>
            <person name="Mural R.J."/>
            <person name="Li P.W."/>
            <person name="Adams M.D."/>
            <person name="Amanatides P.G."/>
            <person name="Baden-Tillson H."/>
            <person name="Barnstead M."/>
            <person name="Chin S.H."/>
            <person name="Dew I."/>
            <person name="Evans C.A."/>
            <person name="Ferriera S."/>
            <person name="Flanigan M."/>
            <person name="Fosler C."/>
            <person name="Glodek A."/>
            <person name="Gu Z."/>
            <person name="Holt R.A."/>
            <person name="Jennings D."/>
            <person name="Kraft C.L."/>
            <person name="Lu F."/>
            <person name="Nguyen T."/>
            <person name="Nusskern D.R."/>
            <person name="Pfannkoch C.M."/>
            <person name="Sitter C."/>
            <person name="Sutton G.G."/>
            <person name="Venter J.C."/>
            <person name="Wang Z."/>
            <person name="Woodage T."/>
            <person name="Zheng X.H."/>
            <person name="Zhong F."/>
        </authorList>
    </citation>
    <scope>NUCLEOTIDE SEQUENCE [LARGE SCALE GENOMIC DNA]</scope>
    <source>
        <strain>BN</strain>
        <strain evidence="2">Sprague-Dawley</strain>
    </source>
</reference>
<dbReference type="AlphaFoldDB" id="A6HAX8"/>
<sequence>MLLPGTSTMHFICIVTNEKAEQTSCRPRLQKTAVLLGPVASIQEVSRGEREACAHYQLCRPV</sequence>
<accession>A6HAX8</accession>
<evidence type="ECO:0000313" key="2">
    <source>
        <dbReference type="Proteomes" id="UP000234681"/>
    </source>
</evidence>
<proteinExistence type="predicted"/>
<dbReference type="EMBL" id="CH473947">
    <property type="protein sequence ID" value="EDM03183.1"/>
    <property type="molecule type" value="Genomic_DNA"/>
</dbReference>
<dbReference type="Proteomes" id="UP000234681">
    <property type="component" value="Chromosome 6"/>
</dbReference>
<evidence type="ECO:0000313" key="1">
    <source>
        <dbReference type="EMBL" id="EDM03183.1"/>
    </source>
</evidence>